<name>A0A2G2XDI8_CAPBA</name>
<reference evidence="2 3" key="1">
    <citation type="journal article" date="2017" name="Genome Biol.">
        <title>New reference genome sequences of hot pepper reveal the massive evolution of plant disease-resistance genes by retroduplication.</title>
        <authorList>
            <person name="Kim S."/>
            <person name="Park J."/>
            <person name="Yeom S.I."/>
            <person name="Kim Y.M."/>
            <person name="Seo E."/>
            <person name="Kim K.T."/>
            <person name="Kim M.S."/>
            <person name="Lee J.M."/>
            <person name="Cheong K."/>
            <person name="Shin H.S."/>
            <person name="Kim S.B."/>
            <person name="Han K."/>
            <person name="Lee J."/>
            <person name="Park M."/>
            <person name="Lee H.A."/>
            <person name="Lee H.Y."/>
            <person name="Lee Y."/>
            <person name="Oh S."/>
            <person name="Lee J.H."/>
            <person name="Choi E."/>
            <person name="Choi E."/>
            <person name="Lee S.E."/>
            <person name="Jeon J."/>
            <person name="Kim H."/>
            <person name="Choi G."/>
            <person name="Song H."/>
            <person name="Lee J."/>
            <person name="Lee S.C."/>
            <person name="Kwon J.K."/>
            <person name="Lee H.Y."/>
            <person name="Koo N."/>
            <person name="Hong Y."/>
            <person name="Kim R.W."/>
            <person name="Kang W.H."/>
            <person name="Huh J.H."/>
            <person name="Kang B.C."/>
            <person name="Yang T.J."/>
            <person name="Lee Y.H."/>
            <person name="Bennetzen J.L."/>
            <person name="Choi D."/>
        </authorList>
    </citation>
    <scope>NUCLEOTIDE SEQUENCE [LARGE SCALE GENOMIC DNA]</scope>
    <source>
        <strain evidence="3">cv. PBC81</strain>
    </source>
</reference>
<evidence type="ECO:0000313" key="3">
    <source>
        <dbReference type="Proteomes" id="UP000224567"/>
    </source>
</evidence>
<feature type="compositionally biased region" description="Polar residues" evidence="1">
    <location>
        <begin position="153"/>
        <end position="166"/>
    </location>
</feature>
<dbReference type="EMBL" id="MLFT02000002">
    <property type="protein sequence ID" value="PHT55509.1"/>
    <property type="molecule type" value="Genomic_DNA"/>
</dbReference>
<proteinExistence type="predicted"/>
<dbReference type="Proteomes" id="UP000224567">
    <property type="component" value="Unassembled WGS sequence"/>
</dbReference>
<comment type="caution">
    <text evidence="2">The sequence shown here is derived from an EMBL/GenBank/DDBJ whole genome shotgun (WGS) entry which is preliminary data.</text>
</comment>
<evidence type="ECO:0000256" key="1">
    <source>
        <dbReference type="SAM" id="MobiDB-lite"/>
    </source>
</evidence>
<gene>
    <name evidence="2" type="ORF">CQW23_03995</name>
</gene>
<accession>A0A2G2XDI8</accession>
<feature type="region of interest" description="Disordered" evidence="1">
    <location>
        <begin position="119"/>
        <end position="254"/>
    </location>
</feature>
<keyword evidence="3" id="KW-1185">Reference proteome</keyword>
<dbReference type="AlphaFoldDB" id="A0A2G2XDI8"/>
<organism evidence="2 3">
    <name type="scientific">Capsicum baccatum</name>
    <name type="common">Peruvian pepper</name>
    <dbReference type="NCBI Taxonomy" id="33114"/>
    <lineage>
        <taxon>Eukaryota</taxon>
        <taxon>Viridiplantae</taxon>
        <taxon>Streptophyta</taxon>
        <taxon>Embryophyta</taxon>
        <taxon>Tracheophyta</taxon>
        <taxon>Spermatophyta</taxon>
        <taxon>Magnoliopsida</taxon>
        <taxon>eudicotyledons</taxon>
        <taxon>Gunneridae</taxon>
        <taxon>Pentapetalae</taxon>
        <taxon>asterids</taxon>
        <taxon>lamiids</taxon>
        <taxon>Solanales</taxon>
        <taxon>Solanaceae</taxon>
        <taxon>Solanoideae</taxon>
        <taxon>Capsiceae</taxon>
        <taxon>Capsicum</taxon>
    </lineage>
</organism>
<evidence type="ECO:0000313" key="2">
    <source>
        <dbReference type="EMBL" id="PHT55509.1"/>
    </source>
</evidence>
<feature type="compositionally biased region" description="Polar residues" evidence="1">
    <location>
        <begin position="239"/>
        <end position="254"/>
    </location>
</feature>
<reference evidence="3" key="2">
    <citation type="journal article" date="2017" name="J. Anim. Genet.">
        <title>Multiple reference genome sequences of hot pepper reveal the massive evolution of plant disease resistance genes by retroduplication.</title>
        <authorList>
            <person name="Kim S."/>
            <person name="Park J."/>
            <person name="Yeom S.-I."/>
            <person name="Kim Y.-M."/>
            <person name="Seo E."/>
            <person name="Kim K.-T."/>
            <person name="Kim M.-S."/>
            <person name="Lee J.M."/>
            <person name="Cheong K."/>
            <person name="Shin H.-S."/>
            <person name="Kim S.-B."/>
            <person name="Han K."/>
            <person name="Lee J."/>
            <person name="Park M."/>
            <person name="Lee H.-A."/>
            <person name="Lee H.-Y."/>
            <person name="Lee Y."/>
            <person name="Oh S."/>
            <person name="Lee J.H."/>
            <person name="Choi E."/>
            <person name="Choi E."/>
            <person name="Lee S.E."/>
            <person name="Jeon J."/>
            <person name="Kim H."/>
            <person name="Choi G."/>
            <person name="Song H."/>
            <person name="Lee J."/>
            <person name="Lee S.-C."/>
            <person name="Kwon J.-K."/>
            <person name="Lee H.-Y."/>
            <person name="Koo N."/>
            <person name="Hong Y."/>
            <person name="Kim R.W."/>
            <person name="Kang W.-H."/>
            <person name="Huh J.H."/>
            <person name="Kang B.-C."/>
            <person name="Yang T.-J."/>
            <person name="Lee Y.-H."/>
            <person name="Bennetzen J.L."/>
            <person name="Choi D."/>
        </authorList>
    </citation>
    <scope>NUCLEOTIDE SEQUENCE [LARGE SCALE GENOMIC DNA]</scope>
    <source>
        <strain evidence="3">cv. PBC81</strain>
    </source>
</reference>
<feature type="compositionally biased region" description="Basic and acidic residues" evidence="1">
    <location>
        <begin position="136"/>
        <end position="150"/>
    </location>
</feature>
<protein>
    <submittedName>
        <fullName evidence="2">Uncharacterized protein</fullName>
    </submittedName>
</protein>
<sequence length="254" mass="27267">MLDTDADVLRFTNSLKVKDFVNVYVVHQISELIVVNEDVTATPPLLLLSNGDVAAPFETDKRSDFDKKLLQARKSNIEKQAKEKADRVNLDEIQSGPVGINADFEEICKNKGVRYEGKLGRNDPYFGSLNSDSDISEEKGDPVDDDELKKNFSRSCGSQPSVQAGASTAAAERPANASAGEDMPANAKPRNRSPAGRPANAHHAPRAVERPTNVVSVSGVMPASALTTDIRPTTAVMPATTSAVDDNTTQSTTQ</sequence>